<evidence type="ECO:0000256" key="1">
    <source>
        <dbReference type="ARBA" id="ARBA00004123"/>
    </source>
</evidence>
<dbReference type="GO" id="GO:0008270">
    <property type="term" value="F:zinc ion binding"/>
    <property type="evidence" value="ECO:0007669"/>
    <property type="project" value="UniProtKB-KW"/>
</dbReference>
<dbReference type="PANTHER" id="PTHR24388:SF54">
    <property type="entry name" value="PROTEIN ESCARGOT"/>
    <property type="match status" value="1"/>
</dbReference>
<dbReference type="InterPro" id="IPR013087">
    <property type="entry name" value="Znf_C2H2_type"/>
</dbReference>
<dbReference type="Gene3D" id="3.30.160.60">
    <property type="entry name" value="Classic Zinc Finger"/>
    <property type="match status" value="2"/>
</dbReference>
<feature type="compositionally biased region" description="Basic residues" evidence="8">
    <location>
        <begin position="285"/>
        <end position="294"/>
    </location>
</feature>
<protein>
    <recommendedName>
        <fullName evidence="9">C2H2-type domain-containing protein</fullName>
    </recommendedName>
</protein>
<dbReference type="SMART" id="SM00355">
    <property type="entry name" value="ZnF_C2H2"/>
    <property type="match status" value="3"/>
</dbReference>
<keyword evidence="2" id="KW-0479">Metal-binding</keyword>
<comment type="subcellular location">
    <subcellularLocation>
        <location evidence="1">Nucleus</location>
    </subcellularLocation>
</comment>
<dbReference type="Proteomes" id="UP000612746">
    <property type="component" value="Unassembled WGS sequence"/>
</dbReference>
<evidence type="ECO:0000256" key="8">
    <source>
        <dbReference type="SAM" id="MobiDB-lite"/>
    </source>
</evidence>
<evidence type="ECO:0000256" key="3">
    <source>
        <dbReference type="ARBA" id="ARBA00022737"/>
    </source>
</evidence>
<sequence>MDFSLPLQTWAISNNGRVCDIDIPLSELGKIQVQELHKYDVHDSDGFNSVLSSPSMHQGNVSSPLGIDIFEYDTIFECEPPYALFDDRTVSSSVVTPVDEHLPYSDQVDYFASVHNHIVTNVLLSPQNTMVSTIDDISDMDDDSYSETSDWHPRQLHMSASTSMTDFCGQSSSIDCNELECNTKSLHLCSFCPATFSETGQLRLHLQKSHRPHKCTACPRAFARKHDLHRHFRTHTGVKPYTCAGCNKGFARTDARQRHWRMDLQCAAEGRSVSSYRDGSSSKMRSIRKHQSAS</sequence>
<dbReference type="InterPro" id="IPR050527">
    <property type="entry name" value="Snail/Krueppel_Znf"/>
</dbReference>
<feature type="region of interest" description="Disordered" evidence="8">
    <location>
        <begin position="274"/>
        <end position="294"/>
    </location>
</feature>
<evidence type="ECO:0000313" key="11">
    <source>
        <dbReference type="Proteomes" id="UP000612746"/>
    </source>
</evidence>
<accession>A0A8H7URH5</accession>
<evidence type="ECO:0000256" key="7">
    <source>
        <dbReference type="PROSITE-ProRule" id="PRU00042"/>
    </source>
</evidence>
<organism evidence="10 11">
    <name type="scientific">Umbelopsis vinacea</name>
    <dbReference type="NCBI Taxonomy" id="44442"/>
    <lineage>
        <taxon>Eukaryota</taxon>
        <taxon>Fungi</taxon>
        <taxon>Fungi incertae sedis</taxon>
        <taxon>Mucoromycota</taxon>
        <taxon>Mucoromycotina</taxon>
        <taxon>Umbelopsidomycetes</taxon>
        <taxon>Umbelopsidales</taxon>
        <taxon>Umbelopsidaceae</taxon>
        <taxon>Umbelopsis</taxon>
    </lineage>
</organism>
<keyword evidence="4 7" id="KW-0863">Zinc-finger</keyword>
<dbReference type="AlphaFoldDB" id="A0A8H7URH5"/>
<dbReference type="PROSITE" id="PS50157">
    <property type="entry name" value="ZINC_FINGER_C2H2_2"/>
    <property type="match status" value="2"/>
</dbReference>
<dbReference type="PROSITE" id="PS00028">
    <property type="entry name" value="ZINC_FINGER_C2H2_1"/>
    <property type="match status" value="1"/>
</dbReference>
<evidence type="ECO:0000256" key="4">
    <source>
        <dbReference type="ARBA" id="ARBA00022771"/>
    </source>
</evidence>
<dbReference type="InterPro" id="IPR036236">
    <property type="entry name" value="Znf_C2H2_sf"/>
</dbReference>
<dbReference type="EMBL" id="JAEPRA010000001">
    <property type="protein sequence ID" value="KAG2189368.1"/>
    <property type="molecule type" value="Genomic_DNA"/>
</dbReference>
<gene>
    <name evidence="10" type="ORF">INT44_004510</name>
</gene>
<comment type="caution">
    <text evidence="10">The sequence shown here is derived from an EMBL/GenBank/DDBJ whole genome shotgun (WGS) entry which is preliminary data.</text>
</comment>
<name>A0A8H7URH5_9FUNG</name>
<feature type="domain" description="C2H2-type" evidence="9">
    <location>
        <begin position="213"/>
        <end position="240"/>
    </location>
</feature>
<dbReference type="SUPFAM" id="SSF57667">
    <property type="entry name" value="beta-beta-alpha zinc fingers"/>
    <property type="match status" value="2"/>
</dbReference>
<dbReference type="FunFam" id="3.30.160.60:FF:000303">
    <property type="entry name" value="Zinc finger protein 41"/>
    <property type="match status" value="1"/>
</dbReference>
<dbReference type="GO" id="GO:0000978">
    <property type="term" value="F:RNA polymerase II cis-regulatory region sequence-specific DNA binding"/>
    <property type="evidence" value="ECO:0007669"/>
    <property type="project" value="TreeGrafter"/>
</dbReference>
<keyword evidence="6" id="KW-0539">Nucleus</keyword>
<dbReference type="OrthoDB" id="8922241at2759"/>
<proteinExistence type="predicted"/>
<evidence type="ECO:0000259" key="9">
    <source>
        <dbReference type="PROSITE" id="PS50157"/>
    </source>
</evidence>
<reference evidence="10" key="1">
    <citation type="submission" date="2020-12" db="EMBL/GenBank/DDBJ databases">
        <title>Metabolic potential, ecology and presence of endohyphal bacteria is reflected in genomic diversity of Mucoromycotina.</title>
        <authorList>
            <person name="Muszewska A."/>
            <person name="Okrasinska A."/>
            <person name="Steczkiewicz K."/>
            <person name="Drgas O."/>
            <person name="Orlowska M."/>
            <person name="Perlinska-Lenart U."/>
            <person name="Aleksandrzak-Piekarczyk T."/>
            <person name="Szatraj K."/>
            <person name="Zielenkiewicz U."/>
            <person name="Pilsyk S."/>
            <person name="Malc E."/>
            <person name="Mieczkowski P."/>
            <person name="Kruszewska J.S."/>
            <person name="Biernat P."/>
            <person name="Pawlowska J."/>
        </authorList>
    </citation>
    <scope>NUCLEOTIDE SEQUENCE</scope>
    <source>
        <strain evidence="10">WA0000051536</strain>
    </source>
</reference>
<keyword evidence="11" id="KW-1185">Reference proteome</keyword>
<dbReference type="PANTHER" id="PTHR24388">
    <property type="entry name" value="ZINC FINGER PROTEIN"/>
    <property type="match status" value="1"/>
</dbReference>
<evidence type="ECO:0000256" key="5">
    <source>
        <dbReference type="ARBA" id="ARBA00022833"/>
    </source>
</evidence>
<evidence type="ECO:0000313" key="10">
    <source>
        <dbReference type="EMBL" id="KAG2189368.1"/>
    </source>
</evidence>
<feature type="domain" description="C2H2-type" evidence="9">
    <location>
        <begin position="187"/>
        <end position="215"/>
    </location>
</feature>
<evidence type="ECO:0000256" key="2">
    <source>
        <dbReference type="ARBA" id="ARBA00022723"/>
    </source>
</evidence>
<evidence type="ECO:0000256" key="6">
    <source>
        <dbReference type="ARBA" id="ARBA00023242"/>
    </source>
</evidence>
<keyword evidence="5" id="KW-0862">Zinc</keyword>
<dbReference type="GO" id="GO:0005634">
    <property type="term" value="C:nucleus"/>
    <property type="evidence" value="ECO:0007669"/>
    <property type="project" value="UniProtKB-SubCell"/>
</dbReference>
<dbReference type="GO" id="GO:0000981">
    <property type="term" value="F:DNA-binding transcription factor activity, RNA polymerase II-specific"/>
    <property type="evidence" value="ECO:0007669"/>
    <property type="project" value="TreeGrafter"/>
</dbReference>
<keyword evidence="3" id="KW-0677">Repeat</keyword>